<reference evidence="1 2" key="1">
    <citation type="journal article" date="2021" name="Plant Biotechnol. J.">
        <title>Multi-omics assisted identification of the key and species-specific regulatory components of drought-tolerant mechanisms in Gossypium stocksii.</title>
        <authorList>
            <person name="Yu D."/>
            <person name="Ke L."/>
            <person name="Zhang D."/>
            <person name="Wu Y."/>
            <person name="Sun Y."/>
            <person name="Mei J."/>
            <person name="Sun J."/>
            <person name="Sun Y."/>
        </authorList>
    </citation>
    <scope>NUCLEOTIDE SEQUENCE [LARGE SCALE GENOMIC DNA]</scope>
    <source>
        <strain evidence="2">cv. E1</strain>
        <tissue evidence="1">Leaf</tissue>
    </source>
</reference>
<dbReference type="Proteomes" id="UP000828251">
    <property type="component" value="Unassembled WGS sequence"/>
</dbReference>
<protein>
    <submittedName>
        <fullName evidence="1">Uncharacterized protein</fullName>
    </submittedName>
</protein>
<evidence type="ECO:0000313" key="1">
    <source>
        <dbReference type="EMBL" id="KAH1091547.1"/>
    </source>
</evidence>
<keyword evidence="2" id="KW-1185">Reference proteome</keyword>
<accession>A0A9D3VQR6</accession>
<dbReference type="EMBL" id="JAIQCV010000006">
    <property type="protein sequence ID" value="KAH1091547.1"/>
    <property type="molecule type" value="Genomic_DNA"/>
</dbReference>
<proteinExistence type="predicted"/>
<gene>
    <name evidence="1" type="ORF">J1N35_018804</name>
</gene>
<evidence type="ECO:0000313" key="2">
    <source>
        <dbReference type="Proteomes" id="UP000828251"/>
    </source>
</evidence>
<sequence length="117" mass="13025">MDSESKRDRDESFASLRRVSVQELEDNTILPTSNSDNLELSTEALTQVVKEVLEKVFEAGLERTSELFQASENVSLLYLVVRLSGRMDLLVCLTATYSYSGLPYCTASTSALLHTII</sequence>
<organism evidence="1 2">
    <name type="scientific">Gossypium stocksii</name>
    <dbReference type="NCBI Taxonomy" id="47602"/>
    <lineage>
        <taxon>Eukaryota</taxon>
        <taxon>Viridiplantae</taxon>
        <taxon>Streptophyta</taxon>
        <taxon>Embryophyta</taxon>
        <taxon>Tracheophyta</taxon>
        <taxon>Spermatophyta</taxon>
        <taxon>Magnoliopsida</taxon>
        <taxon>eudicotyledons</taxon>
        <taxon>Gunneridae</taxon>
        <taxon>Pentapetalae</taxon>
        <taxon>rosids</taxon>
        <taxon>malvids</taxon>
        <taxon>Malvales</taxon>
        <taxon>Malvaceae</taxon>
        <taxon>Malvoideae</taxon>
        <taxon>Gossypium</taxon>
    </lineage>
</organism>
<comment type="caution">
    <text evidence="1">The sequence shown here is derived from an EMBL/GenBank/DDBJ whole genome shotgun (WGS) entry which is preliminary data.</text>
</comment>
<name>A0A9D3VQR6_9ROSI</name>
<dbReference type="AlphaFoldDB" id="A0A9D3VQR6"/>